<organism evidence="4 5">
    <name type="scientific">Sphingobium nicotianae</name>
    <dbReference type="NCBI Taxonomy" id="2782607"/>
    <lineage>
        <taxon>Bacteria</taxon>
        <taxon>Pseudomonadati</taxon>
        <taxon>Pseudomonadota</taxon>
        <taxon>Alphaproteobacteria</taxon>
        <taxon>Sphingomonadales</taxon>
        <taxon>Sphingomonadaceae</taxon>
        <taxon>Sphingobium</taxon>
    </lineage>
</organism>
<dbReference type="PROSITE" id="PS51257">
    <property type="entry name" value="PROKAR_LIPOPROTEIN"/>
    <property type="match status" value="1"/>
</dbReference>
<keyword evidence="1" id="KW-0732">Signal</keyword>
<comment type="caution">
    <text evidence="4">The sequence shown here is derived from an EMBL/GenBank/DDBJ whole genome shotgun (WGS) entry which is preliminary data.</text>
</comment>
<dbReference type="GO" id="GO:0019867">
    <property type="term" value="C:outer membrane"/>
    <property type="evidence" value="ECO:0007669"/>
    <property type="project" value="InterPro"/>
</dbReference>
<dbReference type="RefSeq" id="WP_214622053.1">
    <property type="nucleotide sequence ID" value="NZ_JAHGAW010000003.1"/>
</dbReference>
<reference evidence="4" key="1">
    <citation type="submission" date="2021-05" db="EMBL/GenBank/DDBJ databases">
        <title>Genome of Sphingobium sp. strain.</title>
        <authorList>
            <person name="Fan R."/>
        </authorList>
    </citation>
    <scope>NUCLEOTIDE SEQUENCE</scope>
    <source>
        <strain evidence="4">H33</strain>
    </source>
</reference>
<keyword evidence="5" id="KW-1185">Reference proteome</keyword>
<evidence type="ECO:0000256" key="2">
    <source>
        <dbReference type="ARBA" id="ARBA00023136"/>
    </source>
</evidence>
<sequence>MRMQRGIGRPLLVASAAAMLLLAGGCTRIRAHQGFLVDQLIVNSVLPGVDNKASVEGSLGRPTFVSQFGPERWYYVARDTRALAFASPRPTDQLLVTIQFDAKGNVASIDRNATLDQVANINPVGDKTPTLGRKRSLLDEVFGNIGAVGAAGAGAPAGPGPNGQ</sequence>
<evidence type="ECO:0000256" key="1">
    <source>
        <dbReference type="ARBA" id="ARBA00022729"/>
    </source>
</evidence>
<evidence type="ECO:0000259" key="3">
    <source>
        <dbReference type="Pfam" id="PF04355"/>
    </source>
</evidence>
<dbReference type="Pfam" id="PF04355">
    <property type="entry name" value="BamE"/>
    <property type="match status" value="1"/>
</dbReference>
<dbReference type="InterPro" id="IPR007450">
    <property type="entry name" value="BamE_dom"/>
</dbReference>
<feature type="domain" description="Outer membrane protein assembly factor BamE" evidence="3">
    <location>
        <begin position="35"/>
        <end position="109"/>
    </location>
</feature>
<proteinExistence type="predicted"/>
<dbReference type="EMBL" id="JAHGAW010000003">
    <property type="protein sequence ID" value="MBT2186296.1"/>
    <property type="molecule type" value="Genomic_DNA"/>
</dbReference>
<accession>A0A9X1DAA3</accession>
<dbReference type="InterPro" id="IPR037873">
    <property type="entry name" value="BamE-like"/>
</dbReference>
<evidence type="ECO:0000313" key="4">
    <source>
        <dbReference type="EMBL" id="MBT2186296.1"/>
    </source>
</evidence>
<gene>
    <name evidence="4" type="primary">bamE</name>
    <name evidence="4" type="ORF">KK488_04980</name>
</gene>
<dbReference type="AlphaFoldDB" id="A0A9X1DAA3"/>
<evidence type="ECO:0000313" key="5">
    <source>
        <dbReference type="Proteomes" id="UP001138757"/>
    </source>
</evidence>
<name>A0A9X1DAA3_9SPHN</name>
<keyword evidence="2" id="KW-0472">Membrane</keyword>
<dbReference type="Gene3D" id="3.30.1450.10">
    <property type="match status" value="1"/>
</dbReference>
<protein>
    <submittedName>
        <fullName evidence="4">Outer membrane protein assembly factor BamE</fullName>
    </submittedName>
</protein>
<dbReference type="Proteomes" id="UP001138757">
    <property type="component" value="Unassembled WGS sequence"/>
</dbReference>